<dbReference type="PROSITE" id="PS00688">
    <property type="entry name" value="SIGMA54_INTERACT_3"/>
    <property type="match status" value="1"/>
</dbReference>
<evidence type="ECO:0000256" key="5">
    <source>
        <dbReference type="ARBA" id="ARBA00023163"/>
    </source>
</evidence>
<dbReference type="GO" id="GO:0006355">
    <property type="term" value="P:regulation of DNA-templated transcription"/>
    <property type="evidence" value="ECO:0007669"/>
    <property type="project" value="InterPro"/>
</dbReference>
<dbReference type="PROSITE" id="PS50045">
    <property type="entry name" value="SIGMA54_INTERACT_4"/>
    <property type="match status" value="1"/>
</dbReference>
<dbReference type="Gene3D" id="1.10.8.60">
    <property type="match status" value="1"/>
</dbReference>
<dbReference type="Gene3D" id="3.30.450.40">
    <property type="match status" value="1"/>
</dbReference>
<reference evidence="7 8" key="1">
    <citation type="journal article" date="2014" name="Int. J. Syst. Evol. Microbiol.">
        <title>Complete genome sequence of Corynebacterium casei LMG S-19264T (=DSM 44701T), isolated from a smear-ripened cheese.</title>
        <authorList>
            <consortium name="US DOE Joint Genome Institute (JGI-PGF)"/>
            <person name="Walter F."/>
            <person name="Albersmeier A."/>
            <person name="Kalinowski J."/>
            <person name="Ruckert C."/>
        </authorList>
    </citation>
    <scope>NUCLEOTIDE SEQUENCE [LARGE SCALE GENOMIC DNA]</scope>
    <source>
        <strain evidence="7 8">NBRC 110095</strain>
    </source>
</reference>
<dbReference type="SUPFAM" id="SSF55781">
    <property type="entry name" value="GAF domain-like"/>
    <property type="match status" value="1"/>
</dbReference>
<keyword evidence="5" id="KW-0804">Transcription</keyword>
<accession>A0AA37T1H5</accession>
<dbReference type="EMBL" id="BSPD01000001">
    <property type="protein sequence ID" value="GLS24294.1"/>
    <property type="molecule type" value="Genomic_DNA"/>
</dbReference>
<sequence length="528" mass="58913">MSEISSNALIELALDLTNNLTASDRFARLLSRVRSTITCDAVVLLKKSADMLIPLAQEGLKKDLMGRRFIIQEHPRFSEICASFQPIRFPNDSPLPDPYDGMLLALDGDLPIHACMGLPLFADEQLIGVLTLDSMTANSFQGITERTLTVISAMSSAALKTAFLLDQLEALSSHTQQVVTELTQEALTKDGGEIIGKSPSMEKLNDDIHLVAQSDFTVLIEGETGVGKELVARNLHQQSLRRDGPLVYVNCAALPESLVESELFGHIKGAFTGADRTRKGKFSLADMGTIFLDEIGEIPLSIQSKLLRVLQNKEIQIVGEDATVYVDVRVIAATNRNLEAEVEAGRFRADLFHRLTVYPIKVPPLRERRDDITLLAGYFCEQLRRKLGLQQLTLSSSTVKLLQTYHWPGNIRELEHVISRAALRAQSTHHSVVKILPKHIEQLLDRPTPMVRSIESTNESSDYPISDNIDLKKATQDFQRNLILKILHEEKSNWSATARKLNCDRSNLIRTAKRLGISVVKNIEKNHF</sequence>
<keyword evidence="8" id="KW-1185">Reference proteome</keyword>
<gene>
    <name evidence="7" type="ORF">GCM10007877_00050</name>
</gene>
<keyword evidence="4" id="KW-0238">DNA-binding</keyword>
<proteinExistence type="predicted"/>
<evidence type="ECO:0000256" key="3">
    <source>
        <dbReference type="ARBA" id="ARBA00023015"/>
    </source>
</evidence>
<evidence type="ECO:0000313" key="7">
    <source>
        <dbReference type="EMBL" id="GLS24294.1"/>
    </source>
</evidence>
<dbReference type="InterPro" id="IPR027417">
    <property type="entry name" value="P-loop_NTPase"/>
</dbReference>
<dbReference type="InterPro" id="IPR003018">
    <property type="entry name" value="GAF"/>
</dbReference>
<evidence type="ECO:0000313" key="8">
    <source>
        <dbReference type="Proteomes" id="UP001156870"/>
    </source>
</evidence>
<dbReference type="Gene3D" id="1.10.10.60">
    <property type="entry name" value="Homeodomain-like"/>
    <property type="match status" value="1"/>
</dbReference>
<dbReference type="InterPro" id="IPR025944">
    <property type="entry name" value="Sigma_54_int_dom_CS"/>
</dbReference>
<dbReference type="CDD" id="cd00009">
    <property type="entry name" value="AAA"/>
    <property type="match status" value="1"/>
</dbReference>
<dbReference type="FunFam" id="3.40.50.300:FF:000006">
    <property type="entry name" value="DNA-binding transcriptional regulator NtrC"/>
    <property type="match status" value="1"/>
</dbReference>
<dbReference type="Pfam" id="PF01590">
    <property type="entry name" value="GAF"/>
    <property type="match status" value="1"/>
</dbReference>
<dbReference type="Proteomes" id="UP001156870">
    <property type="component" value="Unassembled WGS sequence"/>
</dbReference>
<dbReference type="InterPro" id="IPR003593">
    <property type="entry name" value="AAA+_ATPase"/>
</dbReference>
<dbReference type="GO" id="GO:0005524">
    <property type="term" value="F:ATP binding"/>
    <property type="evidence" value="ECO:0007669"/>
    <property type="project" value="UniProtKB-KW"/>
</dbReference>
<dbReference type="RefSeq" id="WP_232595234.1">
    <property type="nucleotide sequence ID" value="NZ_BSPD01000001.1"/>
</dbReference>
<dbReference type="NCBIfam" id="NF003451">
    <property type="entry name" value="PRK05022.1"/>
    <property type="match status" value="1"/>
</dbReference>
<keyword evidence="2" id="KW-0067">ATP-binding</keyword>
<dbReference type="InterPro" id="IPR058031">
    <property type="entry name" value="AAA_lid_NorR"/>
</dbReference>
<dbReference type="Gene3D" id="3.40.50.300">
    <property type="entry name" value="P-loop containing nucleotide triphosphate hydrolases"/>
    <property type="match status" value="1"/>
</dbReference>
<dbReference type="PANTHER" id="PTHR32071">
    <property type="entry name" value="TRANSCRIPTIONAL REGULATORY PROTEIN"/>
    <property type="match status" value="1"/>
</dbReference>
<dbReference type="InterPro" id="IPR029016">
    <property type="entry name" value="GAF-like_dom_sf"/>
</dbReference>
<dbReference type="SUPFAM" id="SSF52540">
    <property type="entry name" value="P-loop containing nucleoside triphosphate hydrolases"/>
    <property type="match status" value="1"/>
</dbReference>
<dbReference type="AlphaFoldDB" id="A0AA37T1H5"/>
<feature type="domain" description="Sigma-54 factor interaction" evidence="6">
    <location>
        <begin position="194"/>
        <end position="423"/>
    </location>
</feature>
<evidence type="ECO:0000256" key="1">
    <source>
        <dbReference type="ARBA" id="ARBA00022741"/>
    </source>
</evidence>
<dbReference type="Pfam" id="PF25601">
    <property type="entry name" value="AAA_lid_14"/>
    <property type="match status" value="1"/>
</dbReference>
<dbReference type="SUPFAM" id="SSF46689">
    <property type="entry name" value="Homeodomain-like"/>
    <property type="match status" value="1"/>
</dbReference>
<dbReference type="GO" id="GO:0003677">
    <property type="term" value="F:DNA binding"/>
    <property type="evidence" value="ECO:0007669"/>
    <property type="project" value="UniProtKB-KW"/>
</dbReference>
<comment type="caution">
    <text evidence="7">The sequence shown here is derived from an EMBL/GenBank/DDBJ whole genome shotgun (WGS) entry which is preliminary data.</text>
</comment>
<dbReference type="Pfam" id="PF00158">
    <property type="entry name" value="Sigma54_activat"/>
    <property type="match status" value="1"/>
</dbReference>
<dbReference type="PANTHER" id="PTHR32071:SF35">
    <property type="entry name" value="ANAEROBIC NITRIC OXIDE REDUCTASE TRANSCRIPTION REGULATOR NORR"/>
    <property type="match status" value="1"/>
</dbReference>
<evidence type="ECO:0000256" key="4">
    <source>
        <dbReference type="ARBA" id="ARBA00023125"/>
    </source>
</evidence>
<dbReference type="SMART" id="SM00065">
    <property type="entry name" value="GAF"/>
    <property type="match status" value="1"/>
</dbReference>
<evidence type="ECO:0000259" key="6">
    <source>
        <dbReference type="PROSITE" id="PS50045"/>
    </source>
</evidence>
<dbReference type="PROSITE" id="PS00675">
    <property type="entry name" value="SIGMA54_INTERACT_1"/>
    <property type="match status" value="1"/>
</dbReference>
<keyword evidence="1" id="KW-0547">Nucleotide-binding</keyword>
<keyword evidence="3" id="KW-0805">Transcription regulation</keyword>
<dbReference type="InterPro" id="IPR002078">
    <property type="entry name" value="Sigma_54_int"/>
</dbReference>
<protein>
    <submittedName>
        <fullName evidence="7">Regulatory protein LuxO</fullName>
    </submittedName>
</protein>
<evidence type="ECO:0000256" key="2">
    <source>
        <dbReference type="ARBA" id="ARBA00022840"/>
    </source>
</evidence>
<dbReference type="InterPro" id="IPR009057">
    <property type="entry name" value="Homeodomain-like_sf"/>
</dbReference>
<organism evidence="7 8">
    <name type="scientific">Marinibactrum halimedae</name>
    <dbReference type="NCBI Taxonomy" id="1444977"/>
    <lineage>
        <taxon>Bacteria</taxon>
        <taxon>Pseudomonadati</taxon>
        <taxon>Pseudomonadota</taxon>
        <taxon>Gammaproteobacteria</taxon>
        <taxon>Cellvibrionales</taxon>
        <taxon>Cellvibrionaceae</taxon>
        <taxon>Marinibactrum</taxon>
    </lineage>
</organism>
<dbReference type="InterPro" id="IPR025662">
    <property type="entry name" value="Sigma_54_int_dom_ATP-bd_1"/>
</dbReference>
<dbReference type="SMART" id="SM00382">
    <property type="entry name" value="AAA"/>
    <property type="match status" value="1"/>
</dbReference>
<name>A0AA37T1H5_9GAMM</name>